<proteinExistence type="predicted"/>
<reference evidence="1" key="2">
    <citation type="journal article" date="2015" name="Data Brief">
        <title>Shoot transcriptome of the giant reed, Arundo donax.</title>
        <authorList>
            <person name="Barrero R.A."/>
            <person name="Guerrero F.D."/>
            <person name="Moolhuijzen P."/>
            <person name="Goolsby J.A."/>
            <person name="Tidwell J."/>
            <person name="Bellgard S.E."/>
            <person name="Bellgard M.I."/>
        </authorList>
    </citation>
    <scope>NUCLEOTIDE SEQUENCE</scope>
    <source>
        <tissue evidence="1">Shoot tissue taken approximately 20 cm above the soil surface</tissue>
    </source>
</reference>
<protein>
    <submittedName>
        <fullName evidence="1">Uncharacterized protein</fullName>
    </submittedName>
</protein>
<organism evidence="1">
    <name type="scientific">Arundo donax</name>
    <name type="common">Giant reed</name>
    <name type="synonym">Donax arundinaceus</name>
    <dbReference type="NCBI Taxonomy" id="35708"/>
    <lineage>
        <taxon>Eukaryota</taxon>
        <taxon>Viridiplantae</taxon>
        <taxon>Streptophyta</taxon>
        <taxon>Embryophyta</taxon>
        <taxon>Tracheophyta</taxon>
        <taxon>Spermatophyta</taxon>
        <taxon>Magnoliopsida</taxon>
        <taxon>Liliopsida</taxon>
        <taxon>Poales</taxon>
        <taxon>Poaceae</taxon>
        <taxon>PACMAD clade</taxon>
        <taxon>Arundinoideae</taxon>
        <taxon>Arundineae</taxon>
        <taxon>Arundo</taxon>
    </lineage>
</organism>
<dbReference type="EMBL" id="GBRH01265653">
    <property type="protein sequence ID" value="JAD32242.1"/>
    <property type="molecule type" value="Transcribed_RNA"/>
</dbReference>
<sequence>MHEVLYSMISSVAIDLECGT</sequence>
<dbReference type="AlphaFoldDB" id="A0A0A8ZBJ8"/>
<evidence type="ECO:0000313" key="1">
    <source>
        <dbReference type="EMBL" id="JAD32242.1"/>
    </source>
</evidence>
<accession>A0A0A8ZBJ8</accession>
<name>A0A0A8ZBJ8_ARUDO</name>
<reference evidence="1" key="1">
    <citation type="submission" date="2014-09" db="EMBL/GenBank/DDBJ databases">
        <authorList>
            <person name="Magalhaes I.L.F."/>
            <person name="Oliveira U."/>
            <person name="Santos F.R."/>
            <person name="Vidigal T.H.D.A."/>
            <person name="Brescovit A.D."/>
            <person name="Santos A.J."/>
        </authorList>
    </citation>
    <scope>NUCLEOTIDE SEQUENCE</scope>
    <source>
        <tissue evidence="1">Shoot tissue taken approximately 20 cm above the soil surface</tissue>
    </source>
</reference>